<name>A0ABS1SJN2_9MICO</name>
<organism evidence="2 3">
    <name type="scientific">Leucobacter chromiireducens subsp. chromiireducens</name>
    <dbReference type="NCBI Taxonomy" id="660067"/>
    <lineage>
        <taxon>Bacteria</taxon>
        <taxon>Bacillati</taxon>
        <taxon>Actinomycetota</taxon>
        <taxon>Actinomycetes</taxon>
        <taxon>Micrococcales</taxon>
        <taxon>Microbacteriaceae</taxon>
        <taxon>Leucobacter</taxon>
    </lineage>
</organism>
<reference evidence="2 3" key="1">
    <citation type="submission" date="2018-09" db="EMBL/GenBank/DDBJ databases">
        <title>Comparative genomics of Leucobacter spp.</title>
        <authorList>
            <person name="Reis A.C."/>
            <person name="Kolvenbach B.A."/>
            <person name="Corvini P.F.X."/>
            <person name="Nunes O.C."/>
        </authorList>
    </citation>
    <scope>NUCLEOTIDE SEQUENCE [LARGE SCALE GENOMIC DNA]</scope>
    <source>
        <strain evidence="2 3">L-1</strain>
    </source>
</reference>
<sequence length="152" mass="16569">MAEAEIPEDVHADYVNEEARAALQSLQATPDYVHLAAFLNALREGYLVVDVSGTQTKKRGPRLRTIRSTTGQLVLPLFTSMEELRAVVPASRREELQGAVIPAREALALISSDRFAAAEFDKASAALVMLRKYVSLAAGEEPITAESLEAMR</sequence>
<dbReference type="InterPro" id="IPR009839">
    <property type="entry name" value="SseB_N"/>
</dbReference>
<evidence type="ECO:0000313" key="3">
    <source>
        <dbReference type="Proteomes" id="UP001646141"/>
    </source>
</evidence>
<dbReference type="RefSeq" id="WP_202380434.1">
    <property type="nucleotide sequence ID" value="NZ_BAAAMA010000003.1"/>
</dbReference>
<dbReference type="EMBL" id="QYAD01000001">
    <property type="protein sequence ID" value="MBL3688376.1"/>
    <property type="molecule type" value="Genomic_DNA"/>
</dbReference>
<proteinExistence type="predicted"/>
<evidence type="ECO:0000313" key="2">
    <source>
        <dbReference type="EMBL" id="MBL3688376.1"/>
    </source>
</evidence>
<gene>
    <name evidence="2" type="ORF">D3226_00160</name>
</gene>
<protein>
    <submittedName>
        <fullName evidence="2">SseB family protein</fullName>
    </submittedName>
</protein>
<accession>A0ABS1SJN2</accession>
<evidence type="ECO:0000259" key="1">
    <source>
        <dbReference type="Pfam" id="PF07179"/>
    </source>
</evidence>
<feature type="domain" description="SseB protein N-terminal" evidence="1">
    <location>
        <begin position="20"/>
        <end position="112"/>
    </location>
</feature>
<dbReference type="Proteomes" id="UP001646141">
    <property type="component" value="Unassembled WGS sequence"/>
</dbReference>
<dbReference type="Pfam" id="PF07179">
    <property type="entry name" value="SseB"/>
    <property type="match status" value="1"/>
</dbReference>
<comment type="caution">
    <text evidence="2">The sequence shown here is derived from an EMBL/GenBank/DDBJ whole genome shotgun (WGS) entry which is preliminary data.</text>
</comment>
<keyword evidence="3" id="KW-1185">Reference proteome</keyword>